<reference evidence="2" key="2">
    <citation type="journal article" date="2013" name="PLoS Genet.">
        <title>Comparative genome structure, secondary metabolite, and effector coding capacity across Cochliobolus pathogens.</title>
        <authorList>
            <person name="Condon B.J."/>
            <person name="Leng Y."/>
            <person name="Wu D."/>
            <person name="Bushley K.E."/>
            <person name="Ohm R.A."/>
            <person name="Otillar R."/>
            <person name="Martin J."/>
            <person name="Schackwitz W."/>
            <person name="Grimwood J."/>
            <person name="MohdZainudin N."/>
            <person name="Xue C."/>
            <person name="Wang R."/>
            <person name="Manning V.A."/>
            <person name="Dhillon B."/>
            <person name="Tu Z.J."/>
            <person name="Steffenson B.J."/>
            <person name="Salamov A."/>
            <person name="Sun H."/>
            <person name="Lowry S."/>
            <person name="LaButti K."/>
            <person name="Han J."/>
            <person name="Copeland A."/>
            <person name="Lindquist E."/>
            <person name="Barry K."/>
            <person name="Schmutz J."/>
            <person name="Baker S.E."/>
            <person name="Ciuffetti L.M."/>
            <person name="Grigoriev I.V."/>
            <person name="Zhong S."/>
            <person name="Turgeon B.G."/>
        </authorList>
    </citation>
    <scope>NUCLEOTIDE SEQUENCE [LARGE SCALE GENOMIC DNA]</scope>
    <source>
        <strain evidence="2">C5 / ATCC 48332 / race O</strain>
    </source>
</reference>
<name>M2URQ1_COCH5</name>
<dbReference type="Proteomes" id="UP000016936">
    <property type="component" value="Unassembled WGS sequence"/>
</dbReference>
<dbReference type="HOGENOM" id="CLU_1660577_0_0_1"/>
<accession>M2URQ1</accession>
<organism evidence="1 2">
    <name type="scientific">Cochliobolus heterostrophus (strain C5 / ATCC 48332 / race O)</name>
    <name type="common">Southern corn leaf blight fungus</name>
    <name type="synonym">Bipolaris maydis</name>
    <dbReference type="NCBI Taxonomy" id="701091"/>
    <lineage>
        <taxon>Eukaryota</taxon>
        <taxon>Fungi</taxon>
        <taxon>Dikarya</taxon>
        <taxon>Ascomycota</taxon>
        <taxon>Pezizomycotina</taxon>
        <taxon>Dothideomycetes</taxon>
        <taxon>Pleosporomycetidae</taxon>
        <taxon>Pleosporales</taxon>
        <taxon>Pleosporineae</taxon>
        <taxon>Pleosporaceae</taxon>
        <taxon>Bipolaris</taxon>
    </lineage>
</organism>
<sequence>MGGQMILGAGAGLDYRVRVIIDERVAQALDSFGHGRASARPPSEATDKGLGCKGARELVQDEDQAGSARWQWRWQLYPTVESKPCIDVGREWDTELRRITQNTLDRRWLARVEHAKSRVVAMHACPSTQTSRPVSFATHDRGLPWRLINRKHLAQGEVA</sequence>
<keyword evidence="2" id="KW-1185">Reference proteome</keyword>
<dbReference type="EMBL" id="KB445578">
    <property type="protein sequence ID" value="EMD90583.1"/>
    <property type="molecule type" value="Genomic_DNA"/>
</dbReference>
<proteinExistence type="predicted"/>
<protein>
    <submittedName>
        <fullName evidence="1">Uncharacterized protein</fullName>
    </submittedName>
</protein>
<evidence type="ECO:0000313" key="1">
    <source>
        <dbReference type="EMBL" id="EMD90583.1"/>
    </source>
</evidence>
<evidence type="ECO:0000313" key="2">
    <source>
        <dbReference type="Proteomes" id="UP000016936"/>
    </source>
</evidence>
<dbReference type="AlphaFoldDB" id="M2URQ1"/>
<gene>
    <name evidence="1" type="ORF">COCHEDRAFT_1205060</name>
</gene>
<reference evidence="1 2" key="1">
    <citation type="journal article" date="2012" name="PLoS Pathog.">
        <title>Diverse lifestyles and strategies of plant pathogenesis encoded in the genomes of eighteen Dothideomycetes fungi.</title>
        <authorList>
            <person name="Ohm R.A."/>
            <person name="Feau N."/>
            <person name="Henrissat B."/>
            <person name="Schoch C.L."/>
            <person name="Horwitz B.A."/>
            <person name="Barry K.W."/>
            <person name="Condon B.J."/>
            <person name="Copeland A.C."/>
            <person name="Dhillon B."/>
            <person name="Glaser F."/>
            <person name="Hesse C.N."/>
            <person name="Kosti I."/>
            <person name="LaButti K."/>
            <person name="Lindquist E.A."/>
            <person name="Lucas S."/>
            <person name="Salamov A.A."/>
            <person name="Bradshaw R.E."/>
            <person name="Ciuffetti L."/>
            <person name="Hamelin R.C."/>
            <person name="Kema G.H.J."/>
            <person name="Lawrence C."/>
            <person name="Scott J.A."/>
            <person name="Spatafora J.W."/>
            <person name="Turgeon B.G."/>
            <person name="de Wit P.J.G.M."/>
            <person name="Zhong S."/>
            <person name="Goodwin S.B."/>
            <person name="Grigoriev I.V."/>
        </authorList>
    </citation>
    <scope>NUCLEOTIDE SEQUENCE [LARGE SCALE GENOMIC DNA]</scope>
    <source>
        <strain evidence="2">C5 / ATCC 48332 / race O</strain>
    </source>
</reference>
<dbReference type="STRING" id="701091.M2URQ1"/>